<proteinExistence type="inferred from homology"/>
<dbReference type="SUPFAM" id="SSF53098">
    <property type="entry name" value="Ribonuclease H-like"/>
    <property type="match status" value="1"/>
</dbReference>
<feature type="region of interest" description="Disordered" evidence="7">
    <location>
        <begin position="129"/>
        <end position="151"/>
    </location>
</feature>
<keyword evidence="10" id="KW-1185">Reference proteome</keyword>
<dbReference type="PANTHER" id="PTHR12801">
    <property type="entry name" value="RNA EXONUCLEASE REXO1 / RECO3 FAMILY MEMBER-RELATED"/>
    <property type="match status" value="1"/>
</dbReference>
<dbReference type="SMART" id="SM00479">
    <property type="entry name" value="EXOIII"/>
    <property type="match status" value="1"/>
</dbReference>
<dbReference type="EMBL" id="JANBVO010000098">
    <property type="protein sequence ID" value="KAJ9130246.1"/>
    <property type="molecule type" value="Genomic_DNA"/>
</dbReference>
<dbReference type="InterPro" id="IPR036397">
    <property type="entry name" value="RNaseH_sf"/>
</dbReference>
<keyword evidence="6" id="KW-0539">Nucleus</keyword>
<dbReference type="Gene3D" id="3.30.420.10">
    <property type="entry name" value="Ribonuclease H-like superfamily/Ribonuclease H"/>
    <property type="match status" value="1"/>
</dbReference>
<evidence type="ECO:0000256" key="7">
    <source>
        <dbReference type="SAM" id="MobiDB-lite"/>
    </source>
</evidence>
<evidence type="ECO:0000256" key="4">
    <source>
        <dbReference type="ARBA" id="ARBA00022801"/>
    </source>
</evidence>
<evidence type="ECO:0000256" key="2">
    <source>
        <dbReference type="ARBA" id="ARBA00006357"/>
    </source>
</evidence>
<feature type="compositionally biased region" description="Polar residues" evidence="7">
    <location>
        <begin position="136"/>
        <end position="145"/>
    </location>
</feature>
<feature type="domain" description="Exonuclease" evidence="8">
    <location>
        <begin position="293"/>
        <end position="456"/>
    </location>
</feature>
<dbReference type="InterPro" id="IPR034922">
    <property type="entry name" value="REX1-like_exo"/>
</dbReference>
<dbReference type="CDD" id="cd06145">
    <property type="entry name" value="REX1_like"/>
    <property type="match status" value="1"/>
</dbReference>
<organism evidence="9 10">
    <name type="scientific">Pleurostoma richardsiae</name>
    <dbReference type="NCBI Taxonomy" id="41990"/>
    <lineage>
        <taxon>Eukaryota</taxon>
        <taxon>Fungi</taxon>
        <taxon>Dikarya</taxon>
        <taxon>Ascomycota</taxon>
        <taxon>Pezizomycotina</taxon>
        <taxon>Sordariomycetes</taxon>
        <taxon>Sordariomycetidae</taxon>
        <taxon>Calosphaeriales</taxon>
        <taxon>Pleurostomataceae</taxon>
        <taxon>Pleurostoma</taxon>
    </lineage>
</organism>
<evidence type="ECO:0000256" key="5">
    <source>
        <dbReference type="ARBA" id="ARBA00022839"/>
    </source>
</evidence>
<evidence type="ECO:0000313" key="9">
    <source>
        <dbReference type="EMBL" id="KAJ9130246.1"/>
    </source>
</evidence>
<evidence type="ECO:0000256" key="6">
    <source>
        <dbReference type="ARBA" id="ARBA00023242"/>
    </source>
</evidence>
<feature type="region of interest" description="Disordered" evidence="7">
    <location>
        <begin position="1"/>
        <end position="51"/>
    </location>
</feature>
<gene>
    <name evidence="9" type="ORF">NKR23_g12281</name>
</gene>
<feature type="compositionally biased region" description="Polar residues" evidence="7">
    <location>
        <begin position="1"/>
        <end position="23"/>
    </location>
</feature>
<evidence type="ECO:0000259" key="8">
    <source>
        <dbReference type="SMART" id="SM00479"/>
    </source>
</evidence>
<dbReference type="InterPro" id="IPR013520">
    <property type="entry name" value="Ribonucl_H"/>
</dbReference>
<dbReference type="InterPro" id="IPR012337">
    <property type="entry name" value="RNaseH-like_sf"/>
</dbReference>
<sequence>MPSTPAGLTSSTESPGTTGVKRTNSCDDGEGLEWEVVQRRPKKKAKKIPKADSSNYPAVTFSLQSRLQSKIQVSHLRDLVLYVLADGTAPSWVSIRNRPQFRKFVTILVPGLEEAMFRHDVDYAHYNDYAPKDGGSQATERTVTSPDDFYPRSLHEERLPDALKPFARMFQHLWPVRAGGEEKTNPRVHSPITTFLTAPLPKASEHKGRRGPRLVRDPQGWNDVRTPVTEFLLSPEDFIQNGFSIHPAMTSDAGHCHAIESQEGWVHTRVGRLEDGAVPEKEVESGSITAGRDVLAVDCEMCMTGEKEFSLTRISILAWDGAVILDELVKPDKQIIDYVTRFSGITKEMLDPVTTSLRDIQDRLLSLITPRTILIGHSLDSDLRALQLTHPFIVDTSVLFPHPRGPPFKHALKWLAQKYLGREIQAGHGASLGHNSIEDARTCLDLVKKKCEKGKSWAAGEASGENLFKRLGRAGTAYSAQSGRDARGGVATGKSTAAVDWGDASRNSCGLATVVLDKCKSDADVESGIIRAVHGDHDGLVVKGGGVDFVWARMRELEALQGWWNRNRLDAADAPGPPALKDLPALARNTEASVAVTYGAEEGKKDGLPRHPHLPVVEKSTLEKSLAALAQRLKRVYDALPPCTGFIVFSGSGDPREMSRLQTMHQQWKREYNTPGKKWDELSVRWTDVEEQALKQAVRQARNGIGFITVK</sequence>
<keyword evidence="5 9" id="KW-0269">Exonuclease</keyword>
<dbReference type="FunFam" id="3.30.420.10:FF:000019">
    <property type="entry name" value="RNA exonuclease NEF-sp"/>
    <property type="match status" value="1"/>
</dbReference>
<comment type="similarity">
    <text evidence="2">Belongs to the REXO1/REXO3 family.</text>
</comment>
<evidence type="ECO:0000256" key="3">
    <source>
        <dbReference type="ARBA" id="ARBA00022722"/>
    </source>
</evidence>
<feature type="compositionally biased region" description="Basic residues" evidence="7">
    <location>
        <begin position="39"/>
        <end position="48"/>
    </location>
</feature>
<name>A0AA38VG77_9PEZI</name>
<comment type="subcellular location">
    <subcellularLocation>
        <location evidence="1">Nucleus</location>
    </subcellularLocation>
</comment>
<dbReference type="GO" id="GO:0003676">
    <property type="term" value="F:nucleic acid binding"/>
    <property type="evidence" value="ECO:0007669"/>
    <property type="project" value="InterPro"/>
</dbReference>
<keyword evidence="4" id="KW-0378">Hydrolase</keyword>
<evidence type="ECO:0000256" key="1">
    <source>
        <dbReference type="ARBA" id="ARBA00004123"/>
    </source>
</evidence>
<dbReference type="Proteomes" id="UP001174694">
    <property type="component" value="Unassembled WGS sequence"/>
</dbReference>
<dbReference type="GO" id="GO:0005634">
    <property type="term" value="C:nucleus"/>
    <property type="evidence" value="ECO:0007669"/>
    <property type="project" value="UniProtKB-SubCell"/>
</dbReference>
<dbReference type="AlphaFoldDB" id="A0AA38VG77"/>
<evidence type="ECO:0000313" key="10">
    <source>
        <dbReference type="Proteomes" id="UP001174694"/>
    </source>
</evidence>
<protein>
    <submittedName>
        <fullName evidence="9">Exonuclease</fullName>
    </submittedName>
</protein>
<keyword evidence="3" id="KW-0540">Nuclease</keyword>
<dbReference type="InterPro" id="IPR047021">
    <property type="entry name" value="REXO1/3/4-like"/>
</dbReference>
<dbReference type="PANTHER" id="PTHR12801:SF115">
    <property type="entry name" value="FI18136P1-RELATED"/>
    <property type="match status" value="1"/>
</dbReference>
<reference evidence="9" key="1">
    <citation type="submission" date="2022-07" db="EMBL/GenBank/DDBJ databases">
        <title>Fungi with potential for degradation of polypropylene.</title>
        <authorList>
            <person name="Gostincar C."/>
        </authorList>
    </citation>
    <scope>NUCLEOTIDE SEQUENCE</scope>
    <source>
        <strain evidence="9">EXF-13308</strain>
    </source>
</reference>
<comment type="caution">
    <text evidence="9">The sequence shown here is derived from an EMBL/GenBank/DDBJ whole genome shotgun (WGS) entry which is preliminary data.</text>
</comment>
<dbReference type="GO" id="GO:0004527">
    <property type="term" value="F:exonuclease activity"/>
    <property type="evidence" value="ECO:0007669"/>
    <property type="project" value="UniProtKB-KW"/>
</dbReference>
<dbReference type="Pfam" id="PF00929">
    <property type="entry name" value="RNase_T"/>
    <property type="match status" value="1"/>
</dbReference>
<accession>A0AA38VG77</accession>